<keyword evidence="3 8" id="KW-0812">Transmembrane</keyword>
<sequence>MYLSNILVIMGTFLTSSGKLLIKNESENLLEKYLGDIFPEFEATNYALTNFDLKRPSIPKILINFKVDIKIFMQYCPKIVLFDLRDPSQNSKTTLNYFGKINCGSSSKIVIITNQSNFQFNFFKDYVLYVFDEKLGQGKNYTKTNQIIKFSYFSVFPPETATIKIMYRDVLPFTDSETNNGLEETILRIIFKHLNLKYISSFTDELHPISKNATTGNYTNLPLLLLQHGLVDVVGGGFHPSVNDMYKDFQYSIVYFVDTLNLISPKAKIKPIGRRVLQMYSWELIVVSAMVFILLLFFIKYFYKTPSVFIIIFWFYQLLLDEAINNIEKKCSFRFLLSFVLMAYLISSTAFKNTLTQIYFSKEYEPEIHSYQDVIESGLTVYTRYLNATEDVEELAERLELCRDFGECLLRIAHKRDHLMFFQRIPVVYNTPRYFTNNDTGESLLHIGASFQQIPYQIYFRKNFPAFENINELLLRTFDTGILRAEARRLRSHYDYWIFSPAQKISSQVLNFTQLKFVFVIWLIGIILATLTLCVEVNF</sequence>
<feature type="transmembrane region" description="Helical" evidence="8">
    <location>
        <begin position="305"/>
        <end position="321"/>
    </location>
</feature>
<evidence type="ECO:0008006" key="11">
    <source>
        <dbReference type="Google" id="ProtNLM"/>
    </source>
</evidence>
<reference evidence="9" key="1">
    <citation type="submission" date="2022-01" db="EMBL/GenBank/DDBJ databases">
        <authorList>
            <person name="King R."/>
        </authorList>
    </citation>
    <scope>NUCLEOTIDE SEQUENCE</scope>
</reference>
<dbReference type="AlphaFoldDB" id="A0A9N9MR94"/>
<dbReference type="EMBL" id="OU892282">
    <property type="protein sequence ID" value="CAG9769919.1"/>
    <property type="molecule type" value="Genomic_DNA"/>
</dbReference>
<evidence type="ECO:0000313" key="9">
    <source>
        <dbReference type="EMBL" id="CAG9769919.1"/>
    </source>
</evidence>
<evidence type="ECO:0000256" key="3">
    <source>
        <dbReference type="ARBA" id="ARBA00022692"/>
    </source>
</evidence>
<evidence type="ECO:0000256" key="8">
    <source>
        <dbReference type="SAM" id="Phobius"/>
    </source>
</evidence>
<protein>
    <recommendedName>
        <fullName evidence="11">Ionotropic receptor</fullName>
    </recommendedName>
</protein>
<keyword evidence="4 8" id="KW-1133">Transmembrane helix</keyword>
<organism evidence="9 10">
    <name type="scientific">Ceutorhynchus assimilis</name>
    <name type="common">cabbage seed weevil</name>
    <dbReference type="NCBI Taxonomy" id="467358"/>
    <lineage>
        <taxon>Eukaryota</taxon>
        <taxon>Metazoa</taxon>
        <taxon>Ecdysozoa</taxon>
        <taxon>Arthropoda</taxon>
        <taxon>Hexapoda</taxon>
        <taxon>Insecta</taxon>
        <taxon>Pterygota</taxon>
        <taxon>Neoptera</taxon>
        <taxon>Endopterygota</taxon>
        <taxon>Coleoptera</taxon>
        <taxon>Polyphaga</taxon>
        <taxon>Cucujiformia</taxon>
        <taxon>Curculionidae</taxon>
        <taxon>Ceutorhynchinae</taxon>
        <taxon>Ceutorhynchus</taxon>
    </lineage>
</organism>
<evidence type="ECO:0000256" key="1">
    <source>
        <dbReference type="ARBA" id="ARBA00004651"/>
    </source>
</evidence>
<keyword evidence="7" id="KW-0325">Glycoprotein</keyword>
<feature type="transmembrane region" description="Helical" evidence="8">
    <location>
        <begin position="333"/>
        <end position="351"/>
    </location>
</feature>
<name>A0A9N9MR94_9CUCU</name>
<keyword evidence="5 8" id="KW-0472">Membrane</keyword>
<gene>
    <name evidence="9" type="ORF">CEUTPL_LOCUS10392</name>
</gene>
<keyword evidence="10" id="KW-1185">Reference proteome</keyword>
<dbReference type="OrthoDB" id="6430908at2759"/>
<evidence type="ECO:0000256" key="4">
    <source>
        <dbReference type="ARBA" id="ARBA00022989"/>
    </source>
</evidence>
<evidence type="ECO:0000256" key="2">
    <source>
        <dbReference type="ARBA" id="ARBA00022475"/>
    </source>
</evidence>
<evidence type="ECO:0000256" key="7">
    <source>
        <dbReference type="ARBA" id="ARBA00023180"/>
    </source>
</evidence>
<feature type="transmembrane region" description="Helical" evidence="8">
    <location>
        <begin position="517"/>
        <end position="535"/>
    </location>
</feature>
<dbReference type="PANTHER" id="PTHR42643:SF30">
    <property type="entry name" value="IONOTROPIC RECEPTOR 40A-RELATED"/>
    <property type="match status" value="1"/>
</dbReference>
<evidence type="ECO:0000256" key="6">
    <source>
        <dbReference type="ARBA" id="ARBA00023170"/>
    </source>
</evidence>
<dbReference type="InterPro" id="IPR052192">
    <property type="entry name" value="Insect_Ionotropic_Sensory_Rcpt"/>
</dbReference>
<dbReference type="Proteomes" id="UP001152799">
    <property type="component" value="Chromosome 6"/>
</dbReference>
<evidence type="ECO:0000313" key="10">
    <source>
        <dbReference type="Proteomes" id="UP001152799"/>
    </source>
</evidence>
<keyword evidence="2" id="KW-1003">Cell membrane</keyword>
<keyword evidence="6" id="KW-0675">Receptor</keyword>
<accession>A0A9N9MR94</accession>
<dbReference type="PANTHER" id="PTHR42643">
    <property type="entry name" value="IONOTROPIC RECEPTOR 20A-RELATED"/>
    <property type="match status" value="1"/>
</dbReference>
<dbReference type="GO" id="GO:0005886">
    <property type="term" value="C:plasma membrane"/>
    <property type="evidence" value="ECO:0007669"/>
    <property type="project" value="UniProtKB-SubCell"/>
</dbReference>
<dbReference type="SUPFAM" id="SSF53850">
    <property type="entry name" value="Periplasmic binding protein-like II"/>
    <property type="match status" value="1"/>
</dbReference>
<proteinExistence type="predicted"/>
<feature type="transmembrane region" description="Helical" evidence="8">
    <location>
        <begin position="280"/>
        <end position="299"/>
    </location>
</feature>
<evidence type="ECO:0000256" key="5">
    <source>
        <dbReference type="ARBA" id="ARBA00023136"/>
    </source>
</evidence>
<comment type="subcellular location">
    <subcellularLocation>
        <location evidence="1">Cell membrane</location>
        <topology evidence="1">Multi-pass membrane protein</topology>
    </subcellularLocation>
</comment>